<evidence type="ECO:0000256" key="1">
    <source>
        <dbReference type="SAM" id="Phobius"/>
    </source>
</evidence>
<gene>
    <name evidence="2" type="ORF">LGH74_18615</name>
</gene>
<reference evidence="2" key="1">
    <citation type="submission" date="2021-10" db="EMBL/GenBank/DDBJ databases">
        <authorList>
            <person name="Dean J.D."/>
            <person name="Kim M.K."/>
            <person name="Newey C.N."/>
            <person name="Stoker T.S."/>
            <person name="Thompson D.W."/>
            <person name="Grose J.H."/>
        </authorList>
    </citation>
    <scope>NUCLEOTIDE SEQUENCE</scope>
    <source>
        <strain evidence="2">BT178</strain>
    </source>
</reference>
<keyword evidence="1" id="KW-1133">Transmembrane helix</keyword>
<name>A0ABS8AV91_9BACT</name>
<keyword evidence="3" id="KW-1185">Reference proteome</keyword>
<feature type="transmembrane region" description="Helical" evidence="1">
    <location>
        <begin position="6"/>
        <end position="23"/>
    </location>
</feature>
<accession>A0ABS8AV91</accession>
<protein>
    <submittedName>
        <fullName evidence="2">Uncharacterized protein</fullName>
    </submittedName>
</protein>
<comment type="caution">
    <text evidence="2">The sequence shown here is derived from an EMBL/GenBank/DDBJ whole genome shotgun (WGS) entry which is preliminary data.</text>
</comment>
<dbReference type="Proteomes" id="UP001165296">
    <property type="component" value="Unassembled WGS sequence"/>
</dbReference>
<evidence type="ECO:0000313" key="2">
    <source>
        <dbReference type="EMBL" id="MCB2410009.1"/>
    </source>
</evidence>
<dbReference type="RefSeq" id="WP_226177940.1">
    <property type="nucleotide sequence ID" value="NZ_JAJADR010000006.1"/>
</dbReference>
<keyword evidence="1" id="KW-0812">Transmembrane</keyword>
<evidence type="ECO:0000313" key="3">
    <source>
        <dbReference type="Proteomes" id="UP001165296"/>
    </source>
</evidence>
<proteinExistence type="predicted"/>
<dbReference type="EMBL" id="JAJADR010000006">
    <property type="protein sequence ID" value="MCB2410009.1"/>
    <property type="molecule type" value="Genomic_DNA"/>
</dbReference>
<keyword evidence="1" id="KW-0472">Membrane</keyword>
<organism evidence="2 3">
    <name type="scientific">Hymenobacter lucidus</name>
    <dbReference type="NCBI Taxonomy" id="2880930"/>
    <lineage>
        <taxon>Bacteria</taxon>
        <taxon>Pseudomonadati</taxon>
        <taxon>Bacteroidota</taxon>
        <taxon>Cytophagia</taxon>
        <taxon>Cytophagales</taxon>
        <taxon>Hymenobacteraceae</taxon>
        <taxon>Hymenobacter</taxon>
    </lineage>
</organism>
<feature type="transmembrane region" description="Helical" evidence="1">
    <location>
        <begin position="35"/>
        <end position="58"/>
    </location>
</feature>
<sequence>MSFSPYWLLLPLALGLLYWIKYVRDSHTGGFFPRLGMVLAAGASVVVFVVVFCILAALDYWGD</sequence>